<dbReference type="Proteomes" id="UP000029226">
    <property type="component" value="Unassembled WGS sequence"/>
</dbReference>
<organism evidence="2 3">
    <name type="scientific">Nonlabens ulvanivorans</name>
    <name type="common">Persicivirga ulvanivorans</name>
    <dbReference type="NCBI Taxonomy" id="906888"/>
    <lineage>
        <taxon>Bacteria</taxon>
        <taxon>Pseudomonadati</taxon>
        <taxon>Bacteroidota</taxon>
        <taxon>Flavobacteriia</taxon>
        <taxon>Flavobacteriales</taxon>
        <taxon>Flavobacteriaceae</taxon>
        <taxon>Nonlabens</taxon>
    </lineage>
</organism>
<dbReference type="InterPro" id="IPR011044">
    <property type="entry name" value="Quino_amine_DH_bsu"/>
</dbReference>
<accession>A0A090QIF7</accession>
<reference evidence="2 3" key="1">
    <citation type="journal article" date="2014" name="Genome Announc.">
        <title>Draft Genome Sequences of Marine Flavobacterium Nonlabens Strains NR17, NR24, NR27, NR32, NR33, and Ara13.</title>
        <authorList>
            <person name="Nakanishi M."/>
            <person name="Meirelles P."/>
            <person name="Suzuki R."/>
            <person name="Takatani N."/>
            <person name="Mino S."/>
            <person name="Suda W."/>
            <person name="Oshima K."/>
            <person name="Hattori M."/>
            <person name="Ohkuma M."/>
            <person name="Hosokawa M."/>
            <person name="Miyashita K."/>
            <person name="Thompson F.L."/>
            <person name="Niwa A."/>
            <person name="Sawabe T."/>
            <person name="Sawabe T."/>
        </authorList>
    </citation>
    <scope>NUCLEOTIDE SEQUENCE [LARGE SCALE GENOMIC DNA]</scope>
    <source>
        <strain evidence="3">JCM19314</strain>
    </source>
</reference>
<evidence type="ECO:0000313" key="2">
    <source>
        <dbReference type="EMBL" id="GAL01569.1"/>
    </source>
</evidence>
<feature type="chain" id="PRO_5001863008" evidence="1">
    <location>
        <begin position="24"/>
        <end position="352"/>
    </location>
</feature>
<dbReference type="AlphaFoldDB" id="A0A090QIF7"/>
<evidence type="ECO:0000313" key="3">
    <source>
        <dbReference type="Proteomes" id="UP000029226"/>
    </source>
</evidence>
<keyword evidence="1" id="KW-0732">Signal</keyword>
<dbReference type="SUPFAM" id="SSF50969">
    <property type="entry name" value="YVTN repeat-like/Quinoprotein amine dehydrogenase"/>
    <property type="match status" value="1"/>
</dbReference>
<dbReference type="EMBL" id="BBMM01000011">
    <property type="protein sequence ID" value="GAL01569.1"/>
    <property type="molecule type" value="Genomic_DNA"/>
</dbReference>
<protein>
    <submittedName>
        <fullName evidence="2">Uncharacterized protein</fullName>
    </submittedName>
</protein>
<evidence type="ECO:0000256" key="1">
    <source>
        <dbReference type="SAM" id="SignalP"/>
    </source>
</evidence>
<comment type="caution">
    <text evidence="2">The sequence shown here is derived from an EMBL/GenBank/DDBJ whole genome shotgun (WGS) entry which is preliminary data.</text>
</comment>
<name>A0A090QIF7_NONUL</name>
<proteinExistence type="predicted"/>
<sequence length="352" mass="38210">MKKNLLYICFLILSISSYSQNQANWWFFGNNAGLDFNTGTPIPNNLGLLSTNEGCASIADACGALLFYTDGITVWNQNHIVMPNGMNLLGDPSSSQSALIIPQPDTPDLYYIFTVGDFNPRNGLNYSVVDMTLNGGLGDIIPSQKNINLIADSTEKVAAAVTDNGDAWIVTYAEDVIGSGLFDTFYAFKLTSSGMDLSATVTSTFNNVQADDRRGYLRISPDGSKIAIMTQLPVTPGIVGQTGRGAWLFDFDNSTGLVSNSVRLNFPLTHQAYGAEFSPDSRKIYVDINTQSNGNDGDRILLQYNLDAPNFEDNPLTIYSTDPTDFTDDVARGALQIGQIIKYTIPGNLHNG</sequence>
<gene>
    <name evidence="2" type="ORF">JCM19314_1352</name>
</gene>
<feature type="signal peptide" evidence="1">
    <location>
        <begin position="1"/>
        <end position="23"/>
    </location>
</feature>